<dbReference type="Pfam" id="PF07586">
    <property type="entry name" value="HXXSHH"/>
    <property type="match status" value="1"/>
</dbReference>
<comment type="caution">
    <text evidence="2">The sequence shown here is derived from an EMBL/GenBank/DDBJ whole genome shotgun (WGS) entry which is preliminary data.</text>
</comment>
<protein>
    <submittedName>
        <fullName evidence="2">Secreted protein containing DUF1552</fullName>
    </submittedName>
</protein>
<dbReference type="RefSeq" id="WP_008658019.1">
    <property type="nucleotide sequence ID" value="NZ_ANMO01000147.1"/>
</dbReference>
<proteinExistence type="predicted"/>
<reference evidence="2" key="2">
    <citation type="journal article" date="2013" name="Mar. Genomics">
        <title>Expression of sulfatases in Rhodopirellula baltica and the diversity of sulfatases in the genus Rhodopirellula.</title>
        <authorList>
            <person name="Wegner C.E."/>
            <person name="Richter-Heitmann T."/>
            <person name="Klindworth A."/>
            <person name="Klockow C."/>
            <person name="Richter M."/>
            <person name="Achstetter T."/>
            <person name="Glockner F.O."/>
            <person name="Harder J."/>
        </authorList>
    </citation>
    <scope>NUCLEOTIDE SEQUENCE [LARGE SCALE GENOMIC DNA]</scope>
    <source>
        <strain evidence="2">6C</strain>
    </source>
</reference>
<accession>M2B2H0</accession>
<dbReference type="InterPro" id="IPR006311">
    <property type="entry name" value="TAT_signal"/>
</dbReference>
<dbReference type="PROSITE" id="PS51318">
    <property type="entry name" value="TAT"/>
    <property type="match status" value="1"/>
</dbReference>
<sequence>MKNIYFPRRKSLSRRTFLRTAGASLALPYLDAMRPAFSAESEAPQPKRMVGINVDLGFMPERFFPKQSGRDYELSPYLQPLSDLRDDFTVFSGLHHPGTGGLHAADVCFLTGATHPTRPGFKNTLSLDQRIAQEVGHLTRFPSLSLRVGPGSKSLSFTADGVPLPAIERPSDVYRLLFMNGSAEQVQNQMQRLRDGRSLMDQFGDEIQSLQSRVGNADSQRLQQYFDSLRELEKRLEIQEAWSQRSKPKVDAPMPQDNTSPGGLIPKTQMLFDMARLALETDSTRAITVLINEDFNPTVDLPGVNAPHHALTHQSSQQESADELARIETAQMNCLAKLLRELRDVKENGVSLLDQTMVLQGSNIGNAARHDGLNLPVLLAGGGFKHGSHLSFDKKNNEPLANVFVSMLQNMGIEDESFSSSAGTMRGLET</sequence>
<dbReference type="AlphaFoldDB" id="M2B2H0"/>
<evidence type="ECO:0000256" key="1">
    <source>
        <dbReference type="SAM" id="MobiDB-lite"/>
    </source>
</evidence>
<keyword evidence="3" id="KW-1185">Reference proteome</keyword>
<evidence type="ECO:0000313" key="3">
    <source>
        <dbReference type="Proteomes" id="UP000011529"/>
    </source>
</evidence>
<dbReference type="EMBL" id="ANMO01000147">
    <property type="protein sequence ID" value="EMB15968.1"/>
    <property type="molecule type" value="Genomic_DNA"/>
</dbReference>
<dbReference type="InterPro" id="IPR011447">
    <property type="entry name" value="DUF1552"/>
</dbReference>
<evidence type="ECO:0000313" key="2">
    <source>
        <dbReference type="EMBL" id="EMB15968.1"/>
    </source>
</evidence>
<dbReference type="Proteomes" id="UP000011529">
    <property type="component" value="Unassembled WGS sequence"/>
</dbReference>
<gene>
    <name evidence="2" type="ORF">RE6C_03315</name>
</gene>
<dbReference type="PATRIC" id="fig|1263867.3.peg.3538"/>
<reference evidence="2" key="1">
    <citation type="submission" date="2012-11" db="EMBL/GenBank/DDBJ databases">
        <title>Permanent draft genomes of Rhodopirellula europaea strain SH398 and 6C.</title>
        <authorList>
            <person name="Richter M."/>
            <person name="Richter-Heitmann T."/>
            <person name="Frank C."/>
            <person name="Harder J."/>
            <person name="Glockner F.O."/>
        </authorList>
    </citation>
    <scope>NUCLEOTIDE SEQUENCE</scope>
    <source>
        <strain evidence="2">6C</strain>
    </source>
</reference>
<feature type="region of interest" description="Disordered" evidence="1">
    <location>
        <begin position="243"/>
        <end position="264"/>
    </location>
</feature>
<organism evidence="2 3">
    <name type="scientific">Rhodopirellula europaea 6C</name>
    <dbReference type="NCBI Taxonomy" id="1263867"/>
    <lineage>
        <taxon>Bacteria</taxon>
        <taxon>Pseudomonadati</taxon>
        <taxon>Planctomycetota</taxon>
        <taxon>Planctomycetia</taxon>
        <taxon>Pirellulales</taxon>
        <taxon>Pirellulaceae</taxon>
        <taxon>Rhodopirellula</taxon>
    </lineage>
</organism>
<name>M2B2H0_9BACT</name>